<reference evidence="1 2" key="1">
    <citation type="submission" date="2019-03" db="EMBL/GenBank/DDBJ databases">
        <title>Genomic Encyclopedia of Type Strains, Phase IV (KMG-IV): sequencing the most valuable type-strain genomes for metagenomic binning, comparative biology and taxonomic classification.</title>
        <authorList>
            <person name="Goeker M."/>
        </authorList>
    </citation>
    <scope>NUCLEOTIDE SEQUENCE [LARGE SCALE GENOMIC DNA]</scope>
    <source>
        <strain evidence="1 2">DSM 44684</strain>
    </source>
</reference>
<dbReference type="AlphaFoldDB" id="A0A4R1FAY2"/>
<evidence type="ECO:0000313" key="1">
    <source>
        <dbReference type="EMBL" id="TCJ89954.1"/>
    </source>
</evidence>
<gene>
    <name evidence="1" type="ORF">DFR71_6244</name>
</gene>
<protein>
    <submittedName>
        <fullName evidence="1">Uncharacterized protein</fullName>
    </submittedName>
</protein>
<dbReference type="RefSeq" id="WP_067458347.1">
    <property type="nucleotide sequence ID" value="NZ_SMFR01000008.1"/>
</dbReference>
<evidence type="ECO:0000313" key="2">
    <source>
        <dbReference type="Proteomes" id="UP000294856"/>
    </source>
</evidence>
<name>A0A4R1FAY2_9NOCA</name>
<dbReference type="Proteomes" id="UP000294856">
    <property type="component" value="Unassembled WGS sequence"/>
</dbReference>
<dbReference type="InterPro" id="IPR036392">
    <property type="entry name" value="PLAT/LH2_dom_sf"/>
</dbReference>
<dbReference type="OrthoDB" id="4201688at2"/>
<sequence>MTQISGFECRIVTSDVDGAGTNGRVYLGLAGREFGVNSRLDDFERGSDLSYVFGLAPVKQLDQGIQWENRIRAWDKYVFGSIAEHGNDPRVGFTLDTTNLSQSPVYIRFETAGSNPSWNLADVWVLVYTGTDRDYTLQGDHFTVAALFRKPEGLKNLWLGDNYGKMLFLR</sequence>
<keyword evidence="2" id="KW-1185">Reference proteome</keyword>
<accession>A0A4R1FAY2</accession>
<dbReference type="SUPFAM" id="SSF49723">
    <property type="entry name" value="Lipase/lipooxygenase domain (PLAT/LH2 domain)"/>
    <property type="match status" value="1"/>
</dbReference>
<comment type="caution">
    <text evidence="1">The sequence shown here is derived from an EMBL/GenBank/DDBJ whole genome shotgun (WGS) entry which is preliminary data.</text>
</comment>
<dbReference type="EMBL" id="SMFR01000008">
    <property type="protein sequence ID" value="TCJ89954.1"/>
    <property type="molecule type" value="Genomic_DNA"/>
</dbReference>
<proteinExistence type="predicted"/>
<organism evidence="1 2">
    <name type="scientific">Nocardia alba</name>
    <dbReference type="NCBI Taxonomy" id="225051"/>
    <lineage>
        <taxon>Bacteria</taxon>
        <taxon>Bacillati</taxon>
        <taxon>Actinomycetota</taxon>
        <taxon>Actinomycetes</taxon>
        <taxon>Mycobacteriales</taxon>
        <taxon>Nocardiaceae</taxon>
        <taxon>Nocardia</taxon>
    </lineage>
</organism>